<dbReference type="Proteomes" id="UP000054408">
    <property type="component" value="Unassembled WGS sequence"/>
</dbReference>
<dbReference type="PANTHER" id="PTHR13238">
    <property type="entry name" value="PROTEIN C21ORF59"/>
    <property type="match status" value="1"/>
</dbReference>
<organism evidence="3 4">
    <name type="scientific">Thecamonas trahens ATCC 50062</name>
    <dbReference type="NCBI Taxonomy" id="461836"/>
    <lineage>
        <taxon>Eukaryota</taxon>
        <taxon>Apusozoa</taxon>
        <taxon>Apusomonadida</taxon>
        <taxon>Apusomonadidae</taxon>
        <taxon>Thecamonas</taxon>
    </lineage>
</organism>
<feature type="region of interest" description="Disordered" evidence="2">
    <location>
        <begin position="61"/>
        <end position="103"/>
    </location>
</feature>
<dbReference type="PANTHER" id="PTHR13238:SF0">
    <property type="entry name" value="CILIA- AND FLAGELLA-ASSOCIATED PROTEIN 298"/>
    <property type="match status" value="1"/>
</dbReference>
<dbReference type="InterPro" id="IPR021298">
    <property type="entry name" value="CFAP298"/>
</dbReference>
<feature type="region of interest" description="Disordered" evidence="2">
    <location>
        <begin position="229"/>
        <end position="259"/>
    </location>
</feature>
<dbReference type="AlphaFoldDB" id="A0A0L0D878"/>
<protein>
    <submittedName>
        <fullName evidence="3">Uncharacterized protein</fullName>
    </submittedName>
</protein>
<sequence length="326" mass="35546">MVLLHVRNDVETQFIVETTTSSSVDEATRLVIETHNARLRLMRLAQAVDDLAASGPVDVDAEAAASSSKGKDETDSDDGEAGETDEADAAAAGAVPRVGVPPPEDMAELLRRAAADVRDAIAPGLAERRQVMRMEALAEAEERVKGCVVLAYGDAGGLPETDPVRLILDGNEVLDGTPMARMVFDPAEAVLWWAKKQMTRGTDAVLSDFIGRTRRPSWWSRFARTARRARHRATHPSPRRSARTCLRTGTSARRRKRPWPKMTRTRILLPSGPTRVRSRLSLPASTSRCDRLGSYGALLTARVHVPRCEAARAVHLIIPAARAQLG</sequence>
<comment type="similarity">
    <text evidence="1">Belongs to the CFAP298 family.</text>
</comment>
<gene>
    <name evidence="3" type="ORF">AMSG_04506</name>
</gene>
<keyword evidence="4" id="KW-1185">Reference proteome</keyword>
<name>A0A0L0D878_THETB</name>
<dbReference type="EMBL" id="GL349450">
    <property type="protein sequence ID" value="KNC48276.1"/>
    <property type="molecule type" value="Genomic_DNA"/>
</dbReference>
<evidence type="ECO:0000256" key="1">
    <source>
        <dbReference type="ARBA" id="ARBA00009619"/>
    </source>
</evidence>
<dbReference type="GO" id="GO:0003352">
    <property type="term" value="P:regulation of cilium movement"/>
    <property type="evidence" value="ECO:0007669"/>
    <property type="project" value="InterPro"/>
</dbReference>
<accession>A0A0L0D878</accession>
<evidence type="ECO:0000313" key="4">
    <source>
        <dbReference type="Proteomes" id="UP000054408"/>
    </source>
</evidence>
<feature type="compositionally biased region" description="Acidic residues" evidence="2">
    <location>
        <begin position="74"/>
        <end position="88"/>
    </location>
</feature>
<dbReference type="OrthoDB" id="276065at2759"/>
<proteinExistence type="inferred from homology"/>
<reference evidence="3 4" key="1">
    <citation type="submission" date="2010-05" db="EMBL/GenBank/DDBJ databases">
        <title>The Genome Sequence of Thecamonas trahens ATCC 50062.</title>
        <authorList>
            <consortium name="The Broad Institute Genome Sequencing Platform"/>
            <person name="Russ C."/>
            <person name="Cuomo C."/>
            <person name="Shea T."/>
            <person name="Young S.K."/>
            <person name="Zeng Q."/>
            <person name="Koehrsen M."/>
            <person name="Haas B."/>
            <person name="Borodovsky M."/>
            <person name="Guigo R."/>
            <person name="Alvarado L."/>
            <person name="Berlin A."/>
            <person name="Bochicchio J."/>
            <person name="Borenstein D."/>
            <person name="Chapman S."/>
            <person name="Chen Z."/>
            <person name="Freedman E."/>
            <person name="Gellesch M."/>
            <person name="Goldberg J."/>
            <person name="Griggs A."/>
            <person name="Gujja S."/>
            <person name="Heilman E."/>
            <person name="Heiman D."/>
            <person name="Hepburn T."/>
            <person name="Howarth C."/>
            <person name="Jen D."/>
            <person name="Larson L."/>
            <person name="Mehta T."/>
            <person name="Park D."/>
            <person name="Pearson M."/>
            <person name="Roberts A."/>
            <person name="Saif S."/>
            <person name="Shenoy N."/>
            <person name="Sisk P."/>
            <person name="Stolte C."/>
            <person name="Sykes S."/>
            <person name="Thomson T."/>
            <person name="Walk T."/>
            <person name="White J."/>
            <person name="Yandava C."/>
            <person name="Burger G."/>
            <person name="Gray M.W."/>
            <person name="Holland P.W.H."/>
            <person name="King N."/>
            <person name="Lang F.B.F."/>
            <person name="Roger A.J."/>
            <person name="Ruiz-Trillo I."/>
            <person name="Lander E."/>
            <person name="Nusbaum C."/>
        </authorList>
    </citation>
    <scope>NUCLEOTIDE SEQUENCE [LARGE SCALE GENOMIC DNA]</scope>
    <source>
        <strain evidence="3 4">ATCC 50062</strain>
    </source>
</reference>
<evidence type="ECO:0000313" key="3">
    <source>
        <dbReference type="EMBL" id="KNC48276.1"/>
    </source>
</evidence>
<dbReference type="GeneID" id="25564045"/>
<feature type="compositionally biased region" description="Basic residues" evidence="2">
    <location>
        <begin position="229"/>
        <end position="242"/>
    </location>
</feature>
<dbReference type="RefSeq" id="XP_013758843.1">
    <property type="nucleotide sequence ID" value="XM_013903389.1"/>
</dbReference>
<evidence type="ECO:0000256" key="2">
    <source>
        <dbReference type="SAM" id="MobiDB-lite"/>
    </source>
</evidence>